<sequence length="441" mass="48140">MLPLPFILLTLSLSFSSPALSSFVPRRLSLPSTSLSQNRFPSSKTSQLEVSPPPRSSPFLSSLLSLRIAPISSLSFLSRSQFSFLFSIPPPLRVLLPSSLFLVFSSLSLSFISSLSSSLSCLYIPKWGHIRLSTCRFPFLGCPSELASSYSPHLSAHLPSASSLPFLHPSILASVPFALSRLSHLLSPLLPISLVDLTSLLCLPILHSRTSRTDSFIIFSPICHSSLILFHFASSSPTLSSSSLLFLVPLLSLLSHQLFRSSVLCYSSRLVSIRIPCSLHSLSLSTSSSLSVRCSLFCPCFRLSEISLSFLHHMVLLSFLLLITTPSLTSSPLPCSSQIHSSLSLSFSLIFDHPSSSPFITLVPSSLIMHGLHLPCLPQFPLFVSILSIWYPPSPSSLSLLLLLDLNNPMSPPEHIPAHKTTTQPPKTASHAHRNTVNRPR</sequence>
<keyword evidence="4" id="KW-1185">Reference proteome</keyword>
<evidence type="ECO:0000256" key="2">
    <source>
        <dbReference type="SAM" id="SignalP"/>
    </source>
</evidence>
<gene>
    <name evidence="3" type="ORF">C7M84_019997</name>
</gene>
<evidence type="ECO:0000313" key="3">
    <source>
        <dbReference type="EMBL" id="ROT62168.1"/>
    </source>
</evidence>
<feature type="compositionally biased region" description="Polar residues" evidence="1">
    <location>
        <begin position="37"/>
        <end position="49"/>
    </location>
</feature>
<reference evidence="3 4" key="2">
    <citation type="submission" date="2019-01" db="EMBL/GenBank/DDBJ databases">
        <title>The decoding of complex shrimp genome reveals the adaptation for benthos swimmer, frequently molting mechanism and breeding impact on genome.</title>
        <authorList>
            <person name="Sun Y."/>
            <person name="Gao Y."/>
            <person name="Yu Y."/>
        </authorList>
    </citation>
    <scope>NUCLEOTIDE SEQUENCE [LARGE SCALE GENOMIC DNA]</scope>
    <source>
        <tissue evidence="3">Muscle</tissue>
    </source>
</reference>
<proteinExistence type="predicted"/>
<accession>A0A3R7LXY1</accession>
<name>A0A3R7LXY1_PENVA</name>
<feature type="region of interest" description="Disordered" evidence="1">
    <location>
        <begin position="34"/>
        <end position="54"/>
    </location>
</feature>
<comment type="caution">
    <text evidence="3">The sequence shown here is derived from an EMBL/GenBank/DDBJ whole genome shotgun (WGS) entry which is preliminary data.</text>
</comment>
<evidence type="ECO:0000313" key="4">
    <source>
        <dbReference type="Proteomes" id="UP000283509"/>
    </source>
</evidence>
<dbReference type="Proteomes" id="UP000283509">
    <property type="component" value="Unassembled WGS sequence"/>
</dbReference>
<evidence type="ECO:0000256" key="1">
    <source>
        <dbReference type="SAM" id="MobiDB-lite"/>
    </source>
</evidence>
<organism evidence="3 4">
    <name type="scientific">Penaeus vannamei</name>
    <name type="common">Whiteleg shrimp</name>
    <name type="synonym">Litopenaeus vannamei</name>
    <dbReference type="NCBI Taxonomy" id="6689"/>
    <lineage>
        <taxon>Eukaryota</taxon>
        <taxon>Metazoa</taxon>
        <taxon>Ecdysozoa</taxon>
        <taxon>Arthropoda</taxon>
        <taxon>Crustacea</taxon>
        <taxon>Multicrustacea</taxon>
        <taxon>Malacostraca</taxon>
        <taxon>Eumalacostraca</taxon>
        <taxon>Eucarida</taxon>
        <taxon>Decapoda</taxon>
        <taxon>Dendrobranchiata</taxon>
        <taxon>Penaeoidea</taxon>
        <taxon>Penaeidae</taxon>
        <taxon>Penaeus</taxon>
    </lineage>
</organism>
<dbReference type="EMBL" id="QCYY01003792">
    <property type="protein sequence ID" value="ROT62168.1"/>
    <property type="molecule type" value="Genomic_DNA"/>
</dbReference>
<protein>
    <submittedName>
        <fullName evidence="3">Uncharacterized protein</fullName>
    </submittedName>
</protein>
<dbReference type="AlphaFoldDB" id="A0A3R7LXY1"/>
<reference evidence="3 4" key="1">
    <citation type="submission" date="2018-04" db="EMBL/GenBank/DDBJ databases">
        <authorList>
            <person name="Zhang X."/>
            <person name="Yuan J."/>
            <person name="Li F."/>
            <person name="Xiang J."/>
        </authorList>
    </citation>
    <scope>NUCLEOTIDE SEQUENCE [LARGE SCALE GENOMIC DNA]</scope>
    <source>
        <tissue evidence="3">Muscle</tissue>
    </source>
</reference>
<feature type="compositionally biased region" description="Basic residues" evidence="1">
    <location>
        <begin position="430"/>
        <end position="441"/>
    </location>
</feature>
<feature type="region of interest" description="Disordered" evidence="1">
    <location>
        <begin position="413"/>
        <end position="441"/>
    </location>
</feature>
<feature type="signal peptide" evidence="2">
    <location>
        <begin position="1"/>
        <end position="21"/>
    </location>
</feature>
<keyword evidence="2" id="KW-0732">Signal</keyword>
<feature type="chain" id="PRO_5018611127" evidence="2">
    <location>
        <begin position="22"/>
        <end position="441"/>
    </location>
</feature>